<dbReference type="SUPFAM" id="SSF57959">
    <property type="entry name" value="Leucine zipper domain"/>
    <property type="match status" value="1"/>
</dbReference>
<evidence type="ECO:0000259" key="3">
    <source>
        <dbReference type="Pfam" id="PF00170"/>
    </source>
</evidence>
<dbReference type="PANTHER" id="PTHR40618">
    <property type="entry name" value="B-ZIP TRANSCRIPTION FACTOR (EUROFUNG)-RELATED"/>
    <property type="match status" value="1"/>
</dbReference>
<evidence type="ECO:0000256" key="1">
    <source>
        <dbReference type="SAM" id="Coils"/>
    </source>
</evidence>
<dbReference type="Pfam" id="PF00170">
    <property type="entry name" value="bZIP_1"/>
    <property type="match status" value="1"/>
</dbReference>
<feature type="compositionally biased region" description="Basic and acidic residues" evidence="2">
    <location>
        <begin position="1"/>
        <end position="20"/>
    </location>
</feature>
<evidence type="ECO:0000313" key="5">
    <source>
        <dbReference type="Proteomes" id="UP000191672"/>
    </source>
</evidence>
<dbReference type="AlphaFoldDB" id="A0A1V6PT12"/>
<dbReference type="Gene3D" id="1.20.5.170">
    <property type="match status" value="1"/>
</dbReference>
<dbReference type="InterPro" id="IPR004827">
    <property type="entry name" value="bZIP"/>
</dbReference>
<dbReference type="InterPro" id="IPR046347">
    <property type="entry name" value="bZIP_sf"/>
</dbReference>
<dbReference type="Proteomes" id="UP000191672">
    <property type="component" value="Unassembled WGS sequence"/>
</dbReference>
<dbReference type="GO" id="GO:0003700">
    <property type="term" value="F:DNA-binding transcription factor activity"/>
    <property type="evidence" value="ECO:0007669"/>
    <property type="project" value="InterPro"/>
</dbReference>
<organism evidence="4 5">
    <name type="scientific">Penicillium antarcticum</name>
    <dbReference type="NCBI Taxonomy" id="416450"/>
    <lineage>
        <taxon>Eukaryota</taxon>
        <taxon>Fungi</taxon>
        <taxon>Dikarya</taxon>
        <taxon>Ascomycota</taxon>
        <taxon>Pezizomycotina</taxon>
        <taxon>Eurotiomycetes</taxon>
        <taxon>Eurotiomycetidae</taxon>
        <taxon>Eurotiales</taxon>
        <taxon>Aspergillaceae</taxon>
        <taxon>Penicillium</taxon>
    </lineage>
</organism>
<reference evidence="5" key="1">
    <citation type="journal article" date="2017" name="Nat. Microbiol.">
        <title>Global analysis of biosynthetic gene clusters reveals vast potential of secondary metabolite production in Penicillium species.</title>
        <authorList>
            <person name="Nielsen J.C."/>
            <person name="Grijseels S."/>
            <person name="Prigent S."/>
            <person name="Ji B."/>
            <person name="Dainat J."/>
            <person name="Nielsen K.F."/>
            <person name="Frisvad J.C."/>
            <person name="Workman M."/>
            <person name="Nielsen J."/>
        </authorList>
    </citation>
    <scope>NUCLEOTIDE SEQUENCE [LARGE SCALE GENOMIC DNA]</scope>
    <source>
        <strain evidence="5">IBT 31811</strain>
    </source>
</reference>
<keyword evidence="1" id="KW-0175">Coiled coil</keyword>
<gene>
    <name evidence="4" type="ORF">PENANT_c039G00776</name>
</gene>
<feature type="compositionally biased region" description="Basic and acidic residues" evidence="2">
    <location>
        <begin position="113"/>
        <end position="127"/>
    </location>
</feature>
<dbReference type="PANTHER" id="PTHR40618:SF1">
    <property type="entry name" value="B-ZIP TRANSCRIPTION FACTOR (EUROFUNG)"/>
    <property type="match status" value="1"/>
</dbReference>
<feature type="coiled-coil region" evidence="1">
    <location>
        <begin position="28"/>
        <end position="55"/>
    </location>
</feature>
<evidence type="ECO:0000313" key="4">
    <source>
        <dbReference type="EMBL" id="OQD80138.1"/>
    </source>
</evidence>
<sequence>MGQSTQDDRHTQLTKRREQLRISQKAYRNRKRGEYNRLQKRVDELENGVQEINDAFLDISKLLLDTNAIQTRPYLASALREVTRQCLSLAELVQTPTSASSQDSTENASNHSDCVHLNDSADHPDAG</sequence>
<proteinExistence type="predicted"/>
<dbReference type="STRING" id="416450.A0A1V6PT12"/>
<accession>A0A1V6PT12</accession>
<dbReference type="CDD" id="cd14688">
    <property type="entry name" value="bZIP_YAP"/>
    <property type="match status" value="1"/>
</dbReference>
<name>A0A1V6PT12_9EURO</name>
<keyword evidence="5" id="KW-1185">Reference proteome</keyword>
<dbReference type="EMBL" id="MDYN01000039">
    <property type="protein sequence ID" value="OQD80138.1"/>
    <property type="molecule type" value="Genomic_DNA"/>
</dbReference>
<feature type="region of interest" description="Disordered" evidence="2">
    <location>
        <begin position="1"/>
        <end position="23"/>
    </location>
</feature>
<feature type="compositionally biased region" description="Polar residues" evidence="2">
    <location>
        <begin position="94"/>
        <end position="112"/>
    </location>
</feature>
<feature type="region of interest" description="Disordered" evidence="2">
    <location>
        <begin position="94"/>
        <end position="127"/>
    </location>
</feature>
<evidence type="ECO:0000256" key="2">
    <source>
        <dbReference type="SAM" id="MobiDB-lite"/>
    </source>
</evidence>
<comment type="caution">
    <text evidence="4">The sequence shown here is derived from an EMBL/GenBank/DDBJ whole genome shotgun (WGS) entry which is preliminary data.</text>
</comment>
<protein>
    <recommendedName>
        <fullName evidence="3">BZIP domain-containing protein</fullName>
    </recommendedName>
</protein>
<feature type="domain" description="BZIP" evidence="3">
    <location>
        <begin position="10"/>
        <end position="48"/>
    </location>
</feature>